<feature type="compositionally biased region" description="Polar residues" evidence="1">
    <location>
        <begin position="204"/>
        <end position="217"/>
    </location>
</feature>
<dbReference type="EMBL" id="CP063845">
    <property type="protein sequence ID" value="UFP94349.1"/>
    <property type="molecule type" value="Genomic_DNA"/>
</dbReference>
<name>A0ABY3PL88_9CYAN</name>
<keyword evidence="2" id="KW-0812">Transmembrane</keyword>
<dbReference type="InterPro" id="IPR011042">
    <property type="entry name" value="6-blade_b-propeller_TolB-like"/>
</dbReference>
<dbReference type="Gene3D" id="2.120.10.30">
    <property type="entry name" value="TolB, C-terminal domain"/>
    <property type="match status" value="1"/>
</dbReference>
<feature type="transmembrane region" description="Helical" evidence="2">
    <location>
        <begin position="119"/>
        <end position="139"/>
    </location>
</feature>
<accession>A0ABY3PL88</accession>
<dbReference type="RefSeq" id="WP_230841405.1">
    <property type="nucleotide sequence ID" value="NZ_CP063845.1"/>
</dbReference>
<evidence type="ECO:0000313" key="4">
    <source>
        <dbReference type="Proteomes" id="UP001054846"/>
    </source>
</evidence>
<feature type="region of interest" description="Disordered" evidence="1">
    <location>
        <begin position="188"/>
        <end position="223"/>
    </location>
</feature>
<evidence type="ECO:0000256" key="1">
    <source>
        <dbReference type="SAM" id="MobiDB-lite"/>
    </source>
</evidence>
<gene>
    <name evidence="3" type="ORF">ISF26_21815</name>
</gene>
<evidence type="ECO:0000256" key="2">
    <source>
        <dbReference type="SAM" id="Phobius"/>
    </source>
</evidence>
<keyword evidence="2" id="KW-0472">Membrane</keyword>
<organism evidence="3 4">
    <name type="scientific">Gloeobacter morelensis MG652769</name>
    <dbReference type="NCBI Taxonomy" id="2781736"/>
    <lineage>
        <taxon>Bacteria</taxon>
        <taxon>Bacillati</taxon>
        <taxon>Cyanobacteriota</taxon>
        <taxon>Cyanophyceae</taxon>
        <taxon>Gloeobacterales</taxon>
        <taxon>Gloeobacteraceae</taxon>
        <taxon>Gloeobacter</taxon>
        <taxon>Gloeobacter morelensis</taxon>
    </lineage>
</organism>
<evidence type="ECO:0000313" key="3">
    <source>
        <dbReference type="EMBL" id="UFP94349.1"/>
    </source>
</evidence>
<sequence length="242" mass="25095">MLMFSINKAMSGKVCGQLSTLAIGLFVCILVYAAPEFNSNGSKFTPLQTVSQSRGSSVIVRAPLVAAQAADSEAVTASTFVELQAPNGIATDANDNVFIFSCSLGCLSYALLKFSPSGVLLGSIPIGGLTTLVAFAAAYDPKTSPDTPKFVLNGVDLYSQGMRQTQLEIFMSPPKIGAGAGVAMAQSVSPADSPNEFAGGSSPAKGQSQSAEMSQKQKPGLTRIFPSEILSRLTGLKQISLD</sequence>
<protein>
    <submittedName>
        <fullName evidence="3">Uncharacterized protein</fullName>
    </submittedName>
</protein>
<dbReference type="Proteomes" id="UP001054846">
    <property type="component" value="Chromosome"/>
</dbReference>
<keyword evidence="2" id="KW-1133">Transmembrane helix</keyword>
<reference evidence="3 4" key="1">
    <citation type="journal article" date="2021" name="Genome Biol. Evol.">
        <title>Complete Genome Sequencing of a Novel Gloeobacter Species from a Waterfall Cave in Mexico.</title>
        <authorList>
            <person name="Saw J.H."/>
            <person name="Cardona T."/>
            <person name="Montejano G."/>
        </authorList>
    </citation>
    <scope>NUCLEOTIDE SEQUENCE [LARGE SCALE GENOMIC DNA]</scope>
    <source>
        <strain evidence="3">MG652769</strain>
    </source>
</reference>
<proteinExistence type="predicted"/>
<keyword evidence="4" id="KW-1185">Reference proteome</keyword>